<name>A0ABZ1YW15_9NOCA</name>
<evidence type="ECO:0000313" key="2">
    <source>
        <dbReference type="Proteomes" id="UP001432062"/>
    </source>
</evidence>
<accession>A0ABZ1YW15</accession>
<gene>
    <name evidence="1" type="ORF">OG563_44570</name>
</gene>
<organism evidence="1 2">
    <name type="scientific">Nocardia vinacea</name>
    <dbReference type="NCBI Taxonomy" id="96468"/>
    <lineage>
        <taxon>Bacteria</taxon>
        <taxon>Bacillati</taxon>
        <taxon>Actinomycetota</taxon>
        <taxon>Actinomycetes</taxon>
        <taxon>Mycobacteriales</taxon>
        <taxon>Nocardiaceae</taxon>
        <taxon>Nocardia</taxon>
    </lineage>
</organism>
<reference evidence="1" key="1">
    <citation type="submission" date="2022-10" db="EMBL/GenBank/DDBJ databases">
        <title>The complete genomes of actinobacterial strains from the NBC collection.</title>
        <authorList>
            <person name="Joergensen T.S."/>
            <person name="Alvarez Arevalo M."/>
            <person name="Sterndorff E.B."/>
            <person name="Faurdal D."/>
            <person name="Vuksanovic O."/>
            <person name="Mourched A.-S."/>
            <person name="Charusanti P."/>
            <person name="Shaw S."/>
            <person name="Blin K."/>
            <person name="Weber T."/>
        </authorList>
    </citation>
    <scope>NUCLEOTIDE SEQUENCE</scope>
    <source>
        <strain evidence="1">NBC_01482</strain>
    </source>
</reference>
<keyword evidence="2" id="KW-1185">Reference proteome</keyword>
<protein>
    <submittedName>
        <fullName evidence="1">Uncharacterized protein</fullName>
    </submittedName>
</protein>
<dbReference type="Proteomes" id="UP001432062">
    <property type="component" value="Chromosome"/>
</dbReference>
<evidence type="ECO:0000313" key="1">
    <source>
        <dbReference type="EMBL" id="WUV46072.1"/>
    </source>
</evidence>
<dbReference type="EMBL" id="CP109441">
    <property type="protein sequence ID" value="WUV46072.1"/>
    <property type="molecule type" value="Genomic_DNA"/>
</dbReference>
<sequence length="41" mass="4344">MGIERGRAGAGCQVYNAIMTGLDHPHAPQLGNAQQPVLNTR</sequence>
<dbReference type="RefSeq" id="WP_329409649.1">
    <property type="nucleotide sequence ID" value="NZ_CP109441.1"/>
</dbReference>
<proteinExistence type="predicted"/>